<reference evidence="2 3" key="1">
    <citation type="submission" date="2021-01" db="EMBL/GenBank/DDBJ databases">
        <title>Sequencing the genomes of 1000 actinobacteria strains.</title>
        <authorList>
            <person name="Klenk H.-P."/>
        </authorList>
    </citation>
    <scope>NUCLEOTIDE SEQUENCE [LARGE SCALE GENOMIC DNA]</scope>
    <source>
        <strain evidence="2 3">DSM 44581</strain>
    </source>
</reference>
<dbReference type="SUPFAM" id="SSF51338">
    <property type="entry name" value="Composite domain of metallo-dependent hydrolases"/>
    <property type="match status" value="1"/>
</dbReference>
<dbReference type="Pfam" id="PF07969">
    <property type="entry name" value="Amidohydro_3"/>
    <property type="match status" value="1"/>
</dbReference>
<accession>A0ABS2SFT8</accession>
<sequence length="576" mass="64445">MSRDDRATLFHGGRVVTMREDGAVAEAIVVQDGRVVATGAEQDMRAAAGDHARTVDLAGATVMPGLVDTHPHLIHWNGIKRSVVDLSDCRDHGEIAARIAAAAARTPKGQWIRCSPVGEPHYFLRRSYRDLAEGELPTRRLLDAAAPDHPVWIQAWAPVNPAVTVLSTRGLWNIQVSRNTPDRVGRVSVEKDADGEPTGRLLGPVNNYYNNEPWWDSVLARIDGVSPEDWYEGARSGMAEANRGGVTTVFEGHMMDWPLIDVYRQHGNAGTLTTRVLCTPDAEPHGLPTSVPLTEAELVQRLELAYRVQDLSGDLFRTESFLCSRGGPFNPGMMILNRSHRGPYGEWTKGVEFIPEWKGRLMVEFAAERGMRMNLISVADREHDVALEHLETARRRFGDFSDRQWTLQHAYFMTDEQCRRYRDLGFQITTSTSFSHFKMHTFRERLGSDSLRDLIPLRRELDHGFEVGCGTDWGPSNVFEHIAFAQTHRGVFGDRNDGPAQVISREQALATWTRSAARVLRWEGIGTLEAGKHADLIVVDRDPLTTPTDDLKDTRVHLTMLGGRPVHDEGVLHDVL</sequence>
<protein>
    <submittedName>
        <fullName evidence="2">Amidohydrolase YtcJ</fullName>
    </submittedName>
</protein>
<keyword evidence="3" id="KW-1185">Reference proteome</keyword>
<dbReference type="InterPro" id="IPR032466">
    <property type="entry name" value="Metal_Hydrolase"/>
</dbReference>
<feature type="domain" description="Amidohydrolase 3" evidence="1">
    <location>
        <begin position="53"/>
        <end position="567"/>
    </location>
</feature>
<dbReference type="Proteomes" id="UP001195724">
    <property type="component" value="Unassembled WGS sequence"/>
</dbReference>
<dbReference type="Gene3D" id="3.20.20.140">
    <property type="entry name" value="Metal-dependent hydrolases"/>
    <property type="match status" value="1"/>
</dbReference>
<evidence type="ECO:0000313" key="2">
    <source>
        <dbReference type="EMBL" id="MBM7814800.1"/>
    </source>
</evidence>
<dbReference type="Gene3D" id="3.10.310.70">
    <property type="match status" value="1"/>
</dbReference>
<dbReference type="SUPFAM" id="SSF51556">
    <property type="entry name" value="Metallo-dependent hydrolases"/>
    <property type="match status" value="1"/>
</dbReference>
<name>A0ABS2SFT8_9PSEU</name>
<dbReference type="PANTHER" id="PTHR22642">
    <property type="entry name" value="IMIDAZOLONEPROPIONASE"/>
    <property type="match status" value="1"/>
</dbReference>
<dbReference type="PANTHER" id="PTHR22642:SF2">
    <property type="entry name" value="PROTEIN LONG AFTER FAR-RED 3"/>
    <property type="match status" value="1"/>
</dbReference>
<dbReference type="EMBL" id="JAFBCL010000001">
    <property type="protein sequence ID" value="MBM7814800.1"/>
    <property type="molecule type" value="Genomic_DNA"/>
</dbReference>
<comment type="caution">
    <text evidence="2">The sequence shown here is derived from an EMBL/GenBank/DDBJ whole genome shotgun (WGS) entry which is preliminary data.</text>
</comment>
<dbReference type="InterPro" id="IPR011059">
    <property type="entry name" value="Metal-dep_hydrolase_composite"/>
</dbReference>
<gene>
    <name evidence="2" type="ORF">JOE68_005665</name>
</gene>
<organism evidence="2 3">
    <name type="scientific">Saccharothrix algeriensis</name>
    <dbReference type="NCBI Taxonomy" id="173560"/>
    <lineage>
        <taxon>Bacteria</taxon>
        <taxon>Bacillati</taxon>
        <taxon>Actinomycetota</taxon>
        <taxon>Actinomycetes</taxon>
        <taxon>Pseudonocardiales</taxon>
        <taxon>Pseudonocardiaceae</taxon>
        <taxon>Saccharothrix</taxon>
    </lineage>
</organism>
<proteinExistence type="predicted"/>
<evidence type="ECO:0000259" key="1">
    <source>
        <dbReference type="Pfam" id="PF07969"/>
    </source>
</evidence>
<evidence type="ECO:0000313" key="3">
    <source>
        <dbReference type="Proteomes" id="UP001195724"/>
    </source>
</evidence>
<dbReference type="InterPro" id="IPR013108">
    <property type="entry name" value="Amidohydro_3"/>
</dbReference>
<dbReference type="RefSeq" id="WP_204845398.1">
    <property type="nucleotide sequence ID" value="NZ_JAFBCL010000001.1"/>
</dbReference>
<dbReference type="Gene3D" id="2.30.40.10">
    <property type="entry name" value="Urease, subunit C, domain 1"/>
    <property type="match status" value="1"/>
</dbReference>